<dbReference type="EMBL" id="NXLQ01000160">
    <property type="protein sequence ID" value="RDU59006.1"/>
    <property type="molecule type" value="Genomic_DNA"/>
</dbReference>
<evidence type="ECO:0000256" key="1">
    <source>
        <dbReference type="SAM" id="MobiDB-lite"/>
    </source>
</evidence>
<keyword evidence="2" id="KW-1133">Transmembrane helix</keyword>
<feature type="non-terminal residue" evidence="3">
    <location>
        <position position="286"/>
    </location>
</feature>
<organism evidence="3 4">
    <name type="scientific">Helicobacter didelphidarum</name>
    <dbReference type="NCBI Taxonomy" id="2040648"/>
    <lineage>
        <taxon>Bacteria</taxon>
        <taxon>Pseudomonadati</taxon>
        <taxon>Campylobacterota</taxon>
        <taxon>Epsilonproteobacteria</taxon>
        <taxon>Campylobacterales</taxon>
        <taxon>Helicobacteraceae</taxon>
        <taxon>Helicobacter</taxon>
    </lineage>
</organism>
<feature type="transmembrane region" description="Helical" evidence="2">
    <location>
        <begin position="74"/>
        <end position="91"/>
    </location>
</feature>
<reference evidence="3 4" key="1">
    <citation type="submission" date="2018-04" db="EMBL/GenBank/DDBJ databases">
        <title>Novel Campyloabacter and Helicobacter Species and Strains.</title>
        <authorList>
            <person name="Mannion A.J."/>
            <person name="Shen Z."/>
            <person name="Fox J.G."/>
        </authorList>
    </citation>
    <scope>NUCLEOTIDE SEQUENCE [LARGE SCALE GENOMIC DNA]</scope>
    <source>
        <strain evidence="3 4">MIT 17-337</strain>
    </source>
</reference>
<keyword evidence="2" id="KW-0472">Membrane</keyword>
<accession>A0A3D8I1Z3</accession>
<comment type="caution">
    <text evidence="3">The sequence shown here is derived from an EMBL/GenBank/DDBJ whole genome shotgun (WGS) entry which is preliminary data.</text>
</comment>
<evidence type="ECO:0000313" key="3">
    <source>
        <dbReference type="EMBL" id="RDU59006.1"/>
    </source>
</evidence>
<gene>
    <name evidence="3" type="ORF">CQA53_11685</name>
</gene>
<feature type="region of interest" description="Disordered" evidence="1">
    <location>
        <begin position="267"/>
        <end position="286"/>
    </location>
</feature>
<feature type="compositionally biased region" description="Polar residues" evidence="1">
    <location>
        <begin position="270"/>
        <end position="286"/>
    </location>
</feature>
<keyword evidence="2" id="KW-0812">Transmembrane</keyword>
<keyword evidence="4" id="KW-1185">Reference proteome</keyword>
<feature type="non-terminal residue" evidence="3">
    <location>
        <position position="1"/>
    </location>
</feature>
<evidence type="ECO:0000256" key="2">
    <source>
        <dbReference type="SAM" id="Phobius"/>
    </source>
</evidence>
<name>A0A3D8I1Z3_9HELI</name>
<feature type="transmembrane region" description="Helical" evidence="2">
    <location>
        <begin position="123"/>
        <end position="143"/>
    </location>
</feature>
<dbReference type="RefSeq" id="WP_181882484.1">
    <property type="nucleotide sequence ID" value="NZ_NXLQ01000160.1"/>
</dbReference>
<sequence length="286" mass="32133">VKDERVKKKIEEYAQANKEDRLKLTLACLAMVLGMIFQASQMHYRHNNPQEKKDSSKEKGIKKLKRFLPRKSTIAFNGYSVLIAIPFSMITSKSVGEIIIDVGGGLVATLLGGYFGTKIGKASWSKIAAPIVGAGMGAGLWAYRSKFQDLITWFNDKQIIEIDIESTLETLIDSLDTKSPIPQEPFDMAFALIYEILSTQAPKFREILSQEFHNLINEIPQEIITGNLTNEEFQSLIVLLCDERCNVNDIHNFLECSHYLDRADSKHTESSQSDIPLHTAPNTIPI</sequence>
<dbReference type="Proteomes" id="UP000256379">
    <property type="component" value="Unassembled WGS sequence"/>
</dbReference>
<protein>
    <submittedName>
        <fullName evidence="3">Uncharacterized protein</fullName>
    </submittedName>
</protein>
<feature type="transmembrane region" description="Helical" evidence="2">
    <location>
        <begin position="98"/>
        <end position="117"/>
    </location>
</feature>
<evidence type="ECO:0000313" key="4">
    <source>
        <dbReference type="Proteomes" id="UP000256379"/>
    </source>
</evidence>
<proteinExistence type="predicted"/>
<dbReference type="AlphaFoldDB" id="A0A3D8I1Z3"/>